<dbReference type="InterPro" id="IPR036597">
    <property type="entry name" value="Fido-like_dom_sf"/>
</dbReference>
<comment type="catalytic activity">
    <reaction evidence="6">
        <text>L-threonyl-[protein] + ATP = 3-O-(5'-adenylyl)-L-threonyl-[protein] + diphosphate</text>
        <dbReference type="Rhea" id="RHEA:54292"/>
        <dbReference type="Rhea" id="RHEA-COMP:11060"/>
        <dbReference type="Rhea" id="RHEA-COMP:13847"/>
        <dbReference type="ChEBI" id="CHEBI:30013"/>
        <dbReference type="ChEBI" id="CHEBI:30616"/>
        <dbReference type="ChEBI" id="CHEBI:33019"/>
        <dbReference type="ChEBI" id="CHEBI:138113"/>
        <dbReference type="EC" id="2.7.7.108"/>
    </reaction>
</comment>
<keyword evidence="4" id="KW-0067">ATP-binding</keyword>
<protein>
    <recommendedName>
        <fullName evidence="5">protein adenylyltransferase</fullName>
        <ecNumber evidence="5">2.7.7.108</ecNumber>
    </recommendedName>
</protein>
<dbReference type="Pfam" id="PF02661">
    <property type="entry name" value="Fic"/>
    <property type="match status" value="1"/>
</dbReference>
<dbReference type="InterPro" id="IPR003812">
    <property type="entry name" value="Fido"/>
</dbReference>
<evidence type="ECO:0000259" key="8">
    <source>
        <dbReference type="PROSITE" id="PS51459"/>
    </source>
</evidence>
<proteinExistence type="predicted"/>
<sequence length="185" mass="21524">MSEEELSKKRAIEFWDTGKINEIEIGTYKGLADIHKYLFQDVFPFAGEMRKVNIAKDNFSFAQLIFLPTNLKIIDNLPHKTFEEIIEKYASMNVAHPFCEGNGRSMRIWLNLMLKDSLEVCVGWEKIGKVDYLQAMRRSTYKTLELEALLQEALTDKINDREVYMKGIQVSYDYEGQNGIDIHDL</sequence>
<keyword evidence="10" id="KW-1185">Reference proteome</keyword>
<dbReference type="NCBIfam" id="NF046029">
    <property type="entry name" value="ProtAdlyltaseNmFic"/>
    <property type="match status" value="1"/>
</dbReference>
<organism evidence="9 10">
    <name type="scientific">Peptococcus niger</name>
    <dbReference type="NCBI Taxonomy" id="2741"/>
    <lineage>
        <taxon>Bacteria</taxon>
        <taxon>Bacillati</taxon>
        <taxon>Bacillota</taxon>
        <taxon>Clostridia</taxon>
        <taxon>Eubacteriales</taxon>
        <taxon>Peptococcaceae</taxon>
        <taxon>Peptococcus</taxon>
    </lineage>
</organism>
<keyword evidence="3" id="KW-0547">Nucleotide-binding</keyword>
<evidence type="ECO:0000256" key="2">
    <source>
        <dbReference type="ARBA" id="ARBA00022695"/>
    </source>
</evidence>
<evidence type="ECO:0000256" key="7">
    <source>
        <dbReference type="ARBA" id="ARBA00048696"/>
    </source>
</evidence>
<evidence type="ECO:0000313" key="10">
    <source>
        <dbReference type="Proteomes" id="UP000198995"/>
    </source>
</evidence>
<evidence type="ECO:0000256" key="1">
    <source>
        <dbReference type="ARBA" id="ARBA00022679"/>
    </source>
</evidence>
<dbReference type="PANTHER" id="PTHR39560">
    <property type="entry name" value="PROTEIN ADENYLYLTRANSFERASE FIC-RELATED"/>
    <property type="match status" value="1"/>
</dbReference>
<dbReference type="Proteomes" id="UP000198995">
    <property type="component" value="Unassembled WGS sequence"/>
</dbReference>
<gene>
    <name evidence="9" type="ORF">SAMN04489866_104134</name>
</gene>
<dbReference type="Gene3D" id="1.10.3290.10">
    <property type="entry name" value="Fido-like domain"/>
    <property type="match status" value="1"/>
</dbReference>
<dbReference type="OrthoDB" id="9813719at2"/>
<dbReference type="GO" id="GO:0070733">
    <property type="term" value="F:AMPylase activity"/>
    <property type="evidence" value="ECO:0007669"/>
    <property type="project" value="UniProtKB-EC"/>
</dbReference>
<dbReference type="EMBL" id="FNAF01000004">
    <property type="protein sequence ID" value="SDD56845.1"/>
    <property type="molecule type" value="Genomic_DNA"/>
</dbReference>
<evidence type="ECO:0000313" key="9">
    <source>
        <dbReference type="EMBL" id="SDD56845.1"/>
    </source>
</evidence>
<dbReference type="EC" id="2.7.7.108" evidence="5"/>
<dbReference type="GO" id="GO:0005524">
    <property type="term" value="F:ATP binding"/>
    <property type="evidence" value="ECO:0007669"/>
    <property type="project" value="UniProtKB-KW"/>
</dbReference>
<keyword evidence="2" id="KW-0548">Nucleotidyltransferase</keyword>
<feature type="domain" description="Fido" evidence="8">
    <location>
        <begin position="26"/>
        <end position="152"/>
    </location>
</feature>
<dbReference type="GO" id="GO:0051302">
    <property type="term" value="P:regulation of cell division"/>
    <property type="evidence" value="ECO:0007669"/>
    <property type="project" value="TreeGrafter"/>
</dbReference>
<dbReference type="PROSITE" id="PS51459">
    <property type="entry name" value="FIDO"/>
    <property type="match status" value="1"/>
</dbReference>
<dbReference type="RefSeq" id="WP_091791595.1">
    <property type="nucleotide sequence ID" value="NZ_FNAF01000004.1"/>
</dbReference>
<dbReference type="AlphaFoldDB" id="A0A1G6VVL0"/>
<reference evidence="9 10" key="1">
    <citation type="submission" date="2016-10" db="EMBL/GenBank/DDBJ databases">
        <authorList>
            <person name="de Groot N.N."/>
        </authorList>
    </citation>
    <scope>NUCLEOTIDE SEQUENCE [LARGE SCALE GENOMIC DNA]</scope>
    <source>
        <strain evidence="9 10">DSM 20475</strain>
    </source>
</reference>
<comment type="catalytic activity">
    <reaction evidence="7">
        <text>L-tyrosyl-[protein] + ATP = O-(5'-adenylyl)-L-tyrosyl-[protein] + diphosphate</text>
        <dbReference type="Rhea" id="RHEA:54288"/>
        <dbReference type="Rhea" id="RHEA-COMP:10136"/>
        <dbReference type="Rhea" id="RHEA-COMP:13846"/>
        <dbReference type="ChEBI" id="CHEBI:30616"/>
        <dbReference type="ChEBI" id="CHEBI:33019"/>
        <dbReference type="ChEBI" id="CHEBI:46858"/>
        <dbReference type="ChEBI" id="CHEBI:83624"/>
        <dbReference type="EC" id="2.7.7.108"/>
    </reaction>
</comment>
<dbReference type="PANTHER" id="PTHR39560:SF1">
    <property type="entry name" value="PROTEIN ADENYLYLTRANSFERASE FIC-RELATED"/>
    <property type="match status" value="1"/>
</dbReference>
<accession>A0A1G6VVL0</accession>
<dbReference type="SUPFAM" id="SSF140931">
    <property type="entry name" value="Fic-like"/>
    <property type="match status" value="1"/>
</dbReference>
<evidence type="ECO:0000256" key="4">
    <source>
        <dbReference type="ARBA" id="ARBA00022840"/>
    </source>
</evidence>
<evidence type="ECO:0000256" key="3">
    <source>
        <dbReference type="ARBA" id="ARBA00022741"/>
    </source>
</evidence>
<name>A0A1G6VVL0_PEPNI</name>
<evidence type="ECO:0000256" key="6">
    <source>
        <dbReference type="ARBA" id="ARBA00047939"/>
    </source>
</evidence>
<keyword evidence="1" id="KW-0808">Transferase</keyword>
<evidence type="ECO:0000256" key="5">
    <source>
        <dbReference type="ARBA" id="ARBA00034531"/>
    </source>
</evidence>
<dbReference type="STRING" id="2741.SAMN04489866_104134"/>